<sequence>MQLSEGSGVTWPALDTPMIVAETREATEETLRGPDGGEYELRERYDSVFLVYPGYGRVSDLVRVAPADDRHERV</sequence>
<dbReference type="Proteomes" id="UP000011625">
    <property type="component" value="Unassembled WGS sequence"/>
</dbReference>
<proteinExistence type="predicted"/>
<dbReference type="EMBL" id="AOME01000108">
    <property type="protein sequence ID" value="EMA47766.1"/>
    <property type="molecule type" value="Genomic_DNA"/>
</dbReference>
<name>M0MQ53_9EURY</name>
<organism evidence="1 2">
    <name type="scientific">Halococcus salifodinae DSM 8989</name>
    <dbReference type="NCBI Taxonomy" id="1227456"/>
    <lineage>
        <taxon>Archaea</taxon>
        <taxon>Methanobacteriati</taxon>
        <taxon>Methanobacteriota</taxon>
        <taxon>Stenosarchaea group</taxon>
        <taxon>Halobacteria</taxon>
        <taxon>Halobacteriales</taxon>
        <taxon>Halococcaceae</taxon>
        <taxon>Halococcus</taxon>
    </lineage>
</organism>
<reference evidence="1 2" key="1">
    <citation type="journal article" date="2014" name="PLoS Genet.">
        <title>Phylogenetically driven sequencing of extremely halophilic archaea reveals strategies for static and dynamic osmo-response.</title>
        <authorList>
            <person name="Becker E.A."/>
            <person name="Seitzer P.M."/>
            <person name="Tritt A."/>
            <person name="Larsen D."/>
            <person name="Krusor M."/>
            <person name="Yao A.I."/>
            <person name="Wu D."/>
            <person name="Madern D."/>
            <person name="Eisen J.A."/>
            <person name="Darling A.E."/>
            <person name="Facciotti M.T."/>
        </authorList>
    </citation>
    <scope>NUCLEOTIDE SEQUENCE [LARGE SCALE GENOMIC DNA]</scope>
    <source>
        <strain evidence="1 2">DSM 8989</strain>
    </source>
</reference>
<accession>M0MQ53</accession>
<gene>
    <name evidence="1" type="ORF">C450_20646</name>
</gene>
<evidence type="ECO:0000313" key="2">
    <source>
        <dbReference type="Proteomes" id="UP000011625"/>
    </source>
</evidence>
<dbReference type="RefSeq" id="WP_005047004.1">
    <property type="nucleotide sequence ID" value="NZ_AOME01000108.1"/>
</dbReference>
<evidence type="ECO:0000313" key="1">
    <source>
        <dbReference type="EMBL" id="EMA47766.1"/>
    </source>
</evidence>
<comment type="caution">
    <text evidence="1">The sequence shown here is derived from an EMBL/GenBank/DDBJ whole genome shotgun (WGS) entry which is preliminary data.</text>
</comment>
<keyword evidence="2" id="KW-1185">Reference proteome</keyword>
<dbReference type="AlphaFoldDB" id="M0MQ53"/>
<protein>
    <submittedName>
        <fullName evidence="1">Uncharacterized protein</fullName>
    </submittedName>
</protein>